<comment type="caution">
    <text evidence="6">The sequence shown here is derived from an EMBL/GenBank/DDBJ whole genome shotgun (WGS) entry which is preliminary data.</text>
</comment>
<evidence type="ECO:0000313" key="6">
    <source>
        <dbReference type="EMBL" id="CAG8475681.1"/>
    </source>
</evidence>
<organism evidence="6 7">
    <name type="scientific">Dentiscutata erythropus</name>
    <dbReference type="NCBI Taxonomy" id="1348616"/>
    <lineage>
        <taxon>Eukaryota</taxon>
        <taxon>Fungi</taxon>
        <taxon>Fungi incertae sedis</taxon>
        <taxon>Mucoromycota</taxon>
        <taxon>Glomeromycotina</taxon>
        <taxon>Glomeromycetes</taxon>
        <taxon>Diversisporales</taxon>
        <taxon>Gigasporaceae</taxon>
        <taxon>Dentiscutata</taxon>
    </lineage>
</organism>
<reference evidence="6" key="1">
    <citation type="submission" date="2021-06" db="EMBL/GenBank/DDBJ databases">
        <authorList>
            <person name="Kallberg Y."/>
            <person name="Tangrot J."/>
            <person name="Rosling A."/>
        </authorList>
    </citation>
    <scope>NUCLEOTIDE SEQUENCE</scope>
    <source>
        <strain evidence="6">MA453B</strain>
    </source>
</reference>
<dbReference type="GO" id="GO:0043657">
    <property type="term" value="C:host cell"/>
    <property type="evidence" value="ECO:0007669"/>
    <property type="project" value="UniProtKB-SubCell"/>
</dbReference>
<keyword evidence="7" id="KW-1185">Reference proteome</keyword>
<evidence type="ECO:0000256" key="3">
    <source>
        <dbReference type="ARBA" id="ARBA00022525"/>
    </source>
</evidence>
<dbReference type="OrthoDB" id="2409492at2759"/>
<evidence type="ECO:0000256" key="4">
    <source>
        <dbReference type="SAM" id="MobiDB-lite"/>
    </source>
</evidence>
<name>A0A9N8W3F0_9GLOM</name>
<gene>
    <name evidence="6" type="ORF">DERYTH_LOCUS1675</name>
</gene>
<dbReference type="AlphaFoldDB" id="A0A9N8W3F0"/>
<protein>
    <submittedName>
        <fullName evidence="6">17678_t:CDS:1</fullName>
    </submittedName>
</protein>
<evidence type="ECO:0000256" key="2">
    <source>
        <dbReference type="ARBA" id="ARBA00004613"/>
    </source>
</evidence>
<proteinExistence type="predicted"/>
<evidence type="ECO:0000259" key="5">
    <source>
        <dbReference type="Pfam" id="PF20147"/>
    </source>
</evidence>
<sequence length="78" mass="8944">MIVKKVPERENKTRKKEKRRHDKENQAPAPTILMIWCLVNEDPLAATFPVNISDSRTIGHLKDVIRKNINAPDNVTLS</sequence>
<dbReference type="EMBL" id="CAJVPY010000483">
    <property type="protein sequence ID" value="CAG8475681.1"/>
    <property type="molecule type" value="Genomic_DNA"/>
</dbReference>
<comment type="subcellular location">
    <subcellularLocation>
        <location evidence="1">Host cell</location>
    </subcellularLocation>
    <subcellularLocation>
        <location evidence="2">Secreted</location>
    </subcellularLocation>
</comment>
<feature type="domain" description="Crinkler effector protein N-terminal" evidence="5">
    <location>
        <begin position="34"/>
        <end position="68"/>
    </location>
</feature>
<dbReference type="InterPro" id="IPR045379">
    <property type="entry name" value="Crinkler_N"/>
</dbReference>
<dbReference type="Proteomes" id="UP000789405">
    <property type="component" value="Unassembled WGS sequence"/>
</dbReference>
<feature type="region of interest" description="Disordered" evidence="4">
    <location>
        <begin position="1"/>
        <end position="26"/>
    </location>
</feature>
<dbReference type="Pfam" id="PF20147">
    <property type="entry name" value="Crinkler"/>
    <property type="match status" value="1"/>
</dbReference>
<accession>A0A9N8W3F0</accession>
<dbReference type="GO" id="GO:0005576">
    <property type="term" value="C:extracellular region"/>
    <property type="evidence" value="ECO:0007669"/>
    <property type="project" value="UniProtKB-SubCell"/>
</dbReference>
<keyword evidence="3" id="KW-0964">Secreted</keyword>
<feature type="compositionally biased region" description="Basic and acidic residues" evidence="4">
    <location>
        <begin position="1"/>
        <end position="11"/>
    </location>
</feature>
<evidence type="ECO:0000313" key="7">
    <source>
        <dbReference type="Proteomes" id="UP000789405"/>
    </source>
</evidence>
<evidence type="ECO:0000256" key="1">
    <source>
        <dbReference type="ARBA" id="ARBA00004340"/>
    </source>
</evidence>
<feature type="compositionally biased region" description="Basic residues" evidence="4">
    <location>
        <begin position="12"/>
        <end position="21"/>
    </location>
</feature>